<protein>
    <recommendedName>
        <fullName evidence="3">DUF4817 domain-containing protein</fullName>
    </recommendedName>
</protein>
<reference evidence="1" key="1">
    <citation type="journal article" date="2023" name="Insect Mol. Biol.">
        <title>Genome sequencing provides insights into the evolution of gene families encoding plant cell wall-degrading enzymes in longhorned beetles.</title>
        <authorList>
            <person name="Shin N.R."/>
            <person name="Okamura Y."/>
            <person name="Kirsch R."/>
            <person name="Pauchet Y."/>
        </authorList>
    </citation>
    <scope>NUCLEOTIDE SEQUENCE</scope>
    <source>
        <strain evidence="1">AMC_N1</strain>
    </source>
</reference>
<gene>
    <name evidence="1" type="ORF">NQ318_005111</name>
</gene>
<organism evidence="1 2">
    <name type="scientific">Aromia moschata</name>
    <dbReference type="NCBI Taxonomy" id="1265417"/>
    <lineage>
        <taxon>Eukaryota</taxon>
        <taxon>Metazoa</taxon>
        <taxon>Ecdysozoa</taxon>
        <taxon>Arthropoda</taxon>
        <taxon>Hexapoda</taxon>
        <taxon>Insecta</taxon>
        <taxon>Pterygota</taxon>
        <taxon>Neoptera</taxon>
        <taxon>Endopterygota</taxon>
        <taxon>Coleoptera</taxon>
        <taxon>Polyphaga</taxon>
        <taxon>Cucujiformia</taxon>
        <taxon>Chrysomeloidea</taxon>
        <taxon>Cerambycidae</taxon>
        <taxon>Cerambycinae</taxon>
        <taxon>Callichromatini</taxon>
        <taxon>Aromia</taxon>
    </lineage>
</organism>
<sequence>MHLTITERIELLIMIGCGDKTRSQNAVCEMFNQKYPNKHINQSTVNKIEKKFREHGNVNDLPKGRRPKVANEEMSLNKIIMHLRVHSDSNTAYHINPLKKSVGLNKYHPYKVQLIHELNEDDPNRRVQFCEQMLTSTFTLNGTVNRQNCRYWADVNPHWVMEAHTQYPQKVNVWAGIVGN</sequence>
<proteinExistence type="predicted"/>
<dbReference type="EMBL" id="JAPWTK010001113">
    <property type="protein sequence ID" value="KAJ8934061.1"/>
    <property type="molecule type" value="Genomic_DNA"/>
</dbReference>
<evidence type="ECO:0000313" key="1">
    <source>
        <dbReference type="EMBL" id="KAJ8934061.1"/>
    </source>
</evidence>
<dbReference type="Gene3D" id="3.30.420.10">
    <property type="entry name" value="Ribonuclease H-like superfamily/Ribonuclease H"/>
    <property type="match status" value="1"/>
</dbReference>
<keyword evidence="2" id="KW-1185">Reference proteome</keyword>
<comment type="caution">
    <text evidence="1">The sequence shown here is derived from an EMBL/GenBank/DDBJ whole genome shotgun (WGS) entry which is preliminary data.</text>
</comment>
<evidence type="ECO:0008006" key="3">
    <source>
        <dbReference type="Google" id="ProtNLM"/>
    </source>
</evidence>
<dbReference type="InterPro" id="IPR036397">
    <property type="entry name" value="RNaseH_sf"/>
</dbReference>
<dbReference type="PANTHER" id="PTHR47326">
    <property type="entry name" value="TRANSPOSABLE ELEMENT TC3 TRANSPOSASE-LIKE PROTEIN"/>
    <property type="match status" value="1"/>
</dbReference>
<dbReference type="AlphaFoldDB" id="A0AAV8X550"/>
<feature type="non-terminal residue" evidence="1">
    <location>
        <position position="180"/>
    </location>
</feature>
<evidence type="ECO:0000313" key="2">
    <source>
        <dbReference type="Proteomes" id="UP001162162"/>
    </source>
</evidence>
<name>A0AAV8X550_9CUCU</name>
<accession>A0AAV8X550</accession>
<dbReference type="GO" id="GO:0003676">
    <property type="term" value="F:nucleic acid binding"/>
    <property type="evidence" value="ECO:0007669"/>
    <property type="project" value="InterPro"/>
</dbReference>
<dbReference type="PANTHER" id="PTHR47326:SF1">
    <property type="entry name" value="HTH PSQ-TYPE DOMAIN-CONTAINING PROTEIN"/>
    <property type="match status" value="1"/>
</dbReference>
<dbReference type="Proteomes" id="UP001162162">
    <property type="component" value="Unassembled WGS sequence"/>
</dbReference>